<sequence length="245" mass="28367">MDKSYDKHPDSVDKSQDKLPDSFDPSKFDVANLIKTPHNKRVYDAIQNLKKAVNDLADYGQAHPSKAPNAPGTREDIDAAREIKKRERNVAAQLSLVKTLYRQSLLKVREEKAMTAEDKAFNDKLILGLSNLRYEEQSLRKEIKGAEKYDHKYTKLPLIDREAFLAKFPELASASEHELMIARIEHEHSDRLKLEERRQEKLKEKQKLFSEVKKSKENLTNLDSMVDRIEDVMGPIRKTLTHDDE</sequence>
<dbReference type="GO" id="GO:0003729">
    <property type="term" value="F:mRNA binding"/>
    <property type="evidence" value="ECO:0007669"/>
    <property type="project" value="TreeGrafter"/>
</dbReference>
<proteinExistence type="inferred from homology"/>
<keyword evidence="3" id="KW-0539">Nucleus</keyword>
<comment type="subcellular location">
    <subcellularLocation>
        <location evidence="1">Nucleus</location>
    </subcellularLocation>
</comment>
<dbReference type="PANTHER" id="PTHR13375:SF3">
    <property type="entry name" value="THO COMPLEX SUBUNIT 5 HOMOLOG"/>
    <property type="match status" value="1"/>
</dbReference>
<organism evidence="6 7">
    <name type="scientific">Byssothecium circinans</name>
    <dbReference type="NCBI Taxonomy" id="147558"/>
    <lineage>
        <taxon>Eukaryota</taxon>
        <taxon>Fungi</taxon>
        <taxon>Dikarya</taxon>
        <taxon>Ascomycota</taxon>
        <taxon>Pezizomycotina</taxon>
        <taxon>Dothideomycetes</taxon>
        <taxon>Pleosporomycetidae</taxon>
        <taxon>Pleosporales</taxon>
        <taxon>Massarineae</taxon>
        <taxon>Massarinaceae</taxon>
        <taxon>Byssothecium</taxon>
    </lineage>
</organism>
<dbReference type="GO" id="GO:0006406">
    <property type="term" value="P:mRNA export from nucleus"/>
    <property type="evidence" value="ECO:0007669"/>
    <property type="project" value="TreeGrafter"/>
</dbReference>
<keyword evidence="4" id="KW-0175">Coiled coil</keyword>
<dbReference type="OrthoDB" id="20582at2759"/>
<feature type="region of interest" description="Disordered" evidence="5">
    <location>
        <begin position="1"/>
        <end position="26"/>
    </location>
</feature>
<dbReference type="Pfam" id="PF09766">
    <property type="entry name" value="FmiP_Thoc5"/>
    <property type="match status" value="1"/>
</dbReference>
<feature type="coiled-coil region" evidence="4">
    <location>
        <begin position="185"/>
        <end position="218"/>
    </location>
</feature>
<evidence type="ECO:0000256" key="4">
    <source>
        <dbReference type="SAM" id="Coils"/>
    </source>
</evidence>
<dbReference type="InterPro" id="IPR019163">
    <property type="entry name" value="THO_Thoc5"/>
</dbReference>
<gene>
    <name evidence="6" type="ORF">CC80DRAFT_426311</name>
</gene>
<evidence type="ECO:0000313" key="7">
    <source>
        <dbReference type="Proteomes" id="UP000800035"/>
    </source>
</evidence>
<reference evidence="6" key="1">
    <citation type="journal article" date="2020" name="Stud. Mycol.">
        <title>101 Dothideomycetes genomes: a test case for predicting lifestyles and emergence of pathogens.</title>
        <authorList>
            <person name="Haridas S."/>
            <person name="Albert R."/>
            <person name="Binder M."/>
            <person name="Bloem J."/>
            <person name="Labutti K."/>
            <person name="Salamov A."/>
            <person name="Andreopoulos B."/>
            <person name="Baker S."/>
            <person name="Barry K."/>
            <person name="Bills G."/>
            <person name="Bluhm B."/>
            <person name="Cannon C."/>
            <person name="Castanera R."/>
            <person name="Culley D."/>
            <person name="Daum C."/>
            <person name="Ezra D."/>
            <person name="Gonzalez J."/>
            <person name="Henrissat B."/>
            <person name="Kuo A."/>
            <person name="Liang C."/>
            <person name="Lipzen A."/>
            <person name="Lutzoni F."/>
            <person name="Magnuson J."/>
            <person name="Mondo S."/>
            <person name="Nolan M."/>
            <person name="Ohm R."/>
            <person name="Pangilinan J."/>
            <person name="Park H.-J."/>
            <person name="Ramirez L."/>
            <person name="Alfaro M."/>
            <person name="Sun H."/>
            <person name="Tritt A."/>
            <person name="Yoshinaga Y."/>
            <person name="Zwiers L.-H."/>
            <person name="Turgeon B."/>
            <person name="Goodwin S."/>
            <person name="Spatafora J."/>
            <person name="Crous P."/>
            <person name="Grigoriev I."/>
        </authorList>
    </citation>
    <scope>NUCLEOTIDE SEQUENCE</scope>
    <source>
        <strain evidence="6">CBS 675.92</strain>
    </source>
</reference>
<evidence type="ECO:0000256" key="5">
    <source>
        <dbReference type="SAM" id="MobiDB-lite"/>
    </source>
</evidence>
<name>A0A6A5TD85_9PLEO</name>
<evidence type="ECO:0008006" key="8">
    <source>
        <dbReference type="Google" id="ProtNLM"/>
    </source>
</evidence>
<evidence type="ECO:0000313" key="6">
    <source>
        <dbReference type="EMBL" id="KAF1950745.1"/>
    </source>
</evidence>
<dbReference type="GO" id="GO:0000445">
    <property type="term" value="C:THO complex part of transcription export complex"/>
    <property type="evidence" value="ECO:0007669"/>
    <property type="project" value="TreeGrafter"/>
</dbReference>
<evidence type="ECO:0000256" key="1">
    <source>
        <dbReference type="ARBA" id="ARBA00004123"/>
    </source>
</evidence>
<comment type="similarity">
    <text evidence="2">Belongs to the THOC5 family.</text>
</comment>
<protein>
    <recommendedName>
        <fullName evidence="8">Fms interacting protein</fullName>
    </recommendedName>
</protein>
<dbReference type="AlphaFoldDB" id="A0A6A5TD85"/>
<evidence type="ECO:0000256" key="3">
    <source>
        <dbReference type="ARBA" id="ARBA00023242"/>
    </source>
</evidence>
<accession>A0A6A5TD85</accession>
<dbReference type="EMBL" id="ML977023">
    <property type="protein sequence ID" value="KAF1950745.1"/>
    <property type="molecule type" value="Genomic_DNA"/>
</dbReference>
<dbReference type="Proteomes" id="UP000800035">
    <property type="component" value="Unassembled WGS sequence"/>
</dbReference>
<keyword evidence="7" id="KW-1185">Reference proteome</keyword>
<dbReference type="PANTHER" id="PTHR13375">
    <property type="entry name" value="FMS INTERACTING PROTEIN"/>
    <property type="match status" value="1"/>
</dbReference>
<evidence type="ECO:0000256" key="2">
    <source>
        <dbReference type="ARBA" id="ARBA00008044"/>
    </source>
</evidence>